<evidence type="ECO:0000256" key="3">
    <source>
        <dbReference type="ARBA" id="ARBA00022840"/>
    </source>
</evidence>
<dbReference type="SUPFAM" id="SSF52540">
    <property type="entry name" value="P-loop containing nucleoside triphosphate hydrolases"/>
    <property type="match status" value="1"/>
</dbReference>
<evidence type="ECO:0000256" key="5">
    <source>
        <dbReference type="ARBA" id="ARBA00023125"/>
    </source>
</evidence>
<feature type="coiled-coil region" evidence="8">
    <location>
        <begin position="110"/>
        <end position="144"/>
    </location>
</feature>
<proteinExistence type="predicted"/>
<organism evidence="12 13">
    <name type="scientific">Metallumcola ferriviriculae</name>
    <dbReference type="NCBI Taxonomy" id="3039180"/>
    <lineage>
        <taxon>Bacteria</taxon>
        <taxon>Bacillati</taxon>
        <taxon>Bacillota</taxon>
        <taxon>Clostridia</taxon>
        <taxon>Neomoorellales</taxon>
        <taxon>Desulfitibacteraceae</taxon>
        <taxon>Metallumcola</taxon>
    </lineage>
</organism>
<evidence type="ECO:0000256" key="4">
    <source>
        <dbReference type="ARBA" id="ARBA00023015"/>
    </source>
</evidence>
<evidence type="ECO:0000256" key="6">
    <source>
        <dbReference type="ARBA" id="ARBA00023163"/>
    </source>
</evidence>
<dbReference type="SUPFAM" id="SSF46689">
    <property type="entry name" value="Homeodomain-like"/>
    <property type="match status" value="1"/>
</dbReference>
<keyword evidence="13" id="KW-1185">Reference proteome</keyword>
<dbReference type="InterPro" id="IPR025944">
    <property type="entry name" value="Sigma_54_int_dom_CS"/>
</dbReference>
<dbReference type="CDD" id="cd00130">
    <property type="entry name" value="PAS"/>
    <property type="match status" value="1"/>
</dbReference>
<dbReference type="PROSITE" id="PS50045">
    <property type="entry name" value="SIGMA54_INTERACT_4"/>
    <property type="match status" value="1"/>
</dbReference>
<sequence>MSIIKDIISRYNHILDFSFDEFVISDGEGVLLYANAACERHYGVKVEYLIGKHTSELEREGIYHPAVIPLALKERRKVTIIQDTQIGRKTIVTANPVFDDTGNIELVVVNARDISEVSDLKEKLEQTQQLVKRYSEELNVLRREQIEVEGIIAKSKQMQEIMDLIRKVAPTSSTVMLLGETGVGKDVLARGIHKVSKKKQGPFIRINCGAIPGPLLESELFGYEAGAFSGAKKTGKIGLVELANGGTLFLDEVADLPIDLQVKLLQVIQEREMMRVGGTKHIKVDARIISATNKDIETMVHDNLFREDLFYRLHVIPIRIPPLRQRPEDVFAFIQHFGHRLNTFYNINKQLHPQTIDVLVNHDWPGNVRELENFLERLLLTVDREMITPEELPDNVFRKKVNVPVGQRTLNEILSEVEREVVLRVYKRFGSSYKVARELGISQRTALRKINKYMEEP</sequence>
<dbReference type="PROSITE" id="PS50113">
    <property type="entry name" value="PAC"/>
    <property type="match status" value="1"/>
</dbReference>
<dbReference type="Pfam" id="PF08448">
    <property type="entry name" value="PAS_4"/>
    <property type="match status" value="1"/>
</dbReference>
<dbReference type="InterPro" id="IPR000014">
    <property type="entry name" value="PAS"/>
</dbReference>
<evidence type="ECO:0000259" key="9">
    <source>
        <dbReference type="PROSITE" id="PS50045"/>
    </source>
</evidence>
<dbReference type="PROSITE" id="PS00688">
    <property type="entry name" value="SIGMA54_INTERACT_3"/>
    <property type="match status" value="1"/>
</dbReference>
<dbReference type="PANTHER" id="PTHR32071">
    <property type="entry name" value="TRANSCRIPTIONAL REGULATORY PROTEIN"/>
    <property type="match status" value="1"/>
</dbReference>
<name>A0AAU0USA7_9FIRM</name>
<evidence type="ECO:0000256" key="8">
    <source>
        <dbReference type="SAM" id="Coils"/>
    </source>
</evidence>
<dbReference type="Pfam" id="PF25601">
    <property type="entry name" value="AAA_lid_14"/>
    <property type="match status" value="1"/>
</dbReference>
<evidence type="ECO:0000313" key="13">
    <source>
        <dbReference type="Proteomes" id="UP001329915"/>
    </source>
</evidence>
<dbReference type="EMBL" id="CP121694">
    <property type="protein sequence ID" value="WRO22138.1"/>
    <property type="molecule type" value="Genomic_DNA"/>
</dbReference>
<dbReference type="RefSeq" id="WP_366921558.1">
    <property type="nucleotide sequence ID" value="NZ_CP121694.1"/>
</dbReference>
<dbReference type="Gene3D" id="1.10.8.60">
    <property type="match status" value="1"/>
</dbReference>
<dbReference type="InterPro" id="IPR058031">
    <property type="entry name" value="AAA_lid_NorR"/>
</dbReference>
<dbReference type="InterPro" id="IPR009057">
    <property type="entry name" value="Homeodomain-like_sf"/>
</dbReference>
<dbReference type="SUPFAM" id="SSF55785">
    <property type="entry name" value="PYP-like sensor domain (PAS domain)"/>
    <property type="match status" value="1"/>
</dbReference>
<keyword evidence="6" id="KW-0804">Transcription</keyword>
<dbReference type="Gene3D" id="3.40.50.300">
    <property type="entry name" value="P-loop containing nucleotide triphosphate hydrolases"/>
    <property type="match status" value="1"/>
</dbReference>
<dbReference type="GO" id="GO:0006355">
    <property type="term" value="P:regulation of DNA-templated transcription"/>
    <property type="evidence" value="ECO:0007669"/>
    <property type="project" value="InterPro"/>
</dbReference>
<evidence type="ECO:0000259" key="11">
    <source>
        <dbReference type="PROSITE" id="PS50113"/>
    </source>
</evidence>
<protein>
    <recommendedName>
        <fullName evidence="7">HTH-type transcriptional regulatory protein TyrR</fullName>
    </recommendedName>
</protein>
<dbReference type="InterPro" id="IPR035965">
    <property type="entry name" value="PAS-like_dom_sf"/>
</dbReference>
<dbReference type="Pfam" id="PF18024">
    <property type="entry name" value="HTH_50"/>
    <property type="match status" value="1"/>
</dbReference>
<dbReference type="InterPro" id="IPR002078">
    <property type="entry name" value="Sigma_54_int"/>
</dbReference>
<dbReference type="GO" id="GO:0003677">
    <property type="term" value="F:DNA binding"/>
    <property type="evidence" value="ECO:0007669"/>
    <property type="project" value="UniProtKB-KW"/>
</dbReference>
<evidence type="ECO:0000259" key="10">
    <source>
        <dbReference type="PROSITE" id="PS50112"/>
    </source>
</evidence>
<dbReference type="Proteomes" id="UP001329915">
    <property type="component" value="Chromosome"/>
</dbReference>
<dbReference type="InterPro" id="IPR025943">
    <property type="entry name" value="Sigma_54_int_dom_ATP-bd_2"/>
</dbReference>
<dbReference type="GO" id="GO:0005524">
    <property type="term" value="F:ATP binding"/>
    <property type="evidence" value="ECO:0007669"/>
    <property type="project" value="UniProtKB-KW"/>
</dbReference>
<dbReference type="CDD" id="cd00009">
    <property type="entry name" value="AAA"/>
    <property type="match status" value="1"/>
</dbReference>
<keyword evidence="5" id="KW-0238">DNA-binding</keyword>
<dbReference type="PROSITE" id="PS00676">
    <property type="entry name" value="SIGMA54_INTERACT_2"/>
    <property type="match status" value="1"/>
</dbReference>
<dbReference type="PANTHER" id="PTHR32071:SF57">
    <property type="entry name" value="C4-DICARBOXYLATE TRANSPORT TRANSCRIPTIONAL REGULATORY PROTEIN DCTD"/>
    <property type="match status" value="1"/>
</dbReference>
<dbReference type="InterPro" id="IPR003593">
    <property type="entry name" value="AAA+_ATPase"/>
</dbReference>
<dbReference type="PROSITE" id="PS00675">
    <property type="entry name" value="SIGMA54_INTERACT_1"/>
    <property type="match status" value="1"/>
</dbReference>
<evidence type="ECO:0000256" key="7">
    <source>
        <dbReference type="ARBA" id="ARBA00029500"/>
    </source>
</evidence>
<dbReference type="KEGG" id="dbc:MFMK1_001963"/>
<dbReference type="FunFam" id="3.40.50.300:FF:000006">
    <property type="entry name" value="DNA-binding transcriptional regulator NtrC"/>
    <property type="match status" value="1"/>
</dbReference>
<keyword evidence="1" id="KW-0547">Nucleotide-binding</keyword>
<dbReference type="Gene3D" id="1.10.10.60">
    <property type="entry name" value="Homeodomain-like"/>
    <property type="match status" value="1"/>
</dbReference>
<dbReference type="Pfam" id="PF00158">
    <property type="entry name" value="Sigma54_activat"/>
    <property type="match status" value="1"/>
</dbReference>
<evidence type="ECO:0000256" key="2">
    <source>
        <dbReference type="ARBA" id="ARBA00022797"/>
    </source>
</evidence>
<dbReference type="InterPro" id="IPR013656">
    <property type="entry name" value="PAS_4"/>
</dbReference>
<feature type="domain" description="Sigma-54 factor interaction" evidence="9">
    <location>
        <begin position="151"/>
        <end position="380"/>
    </location>
</feature>
<feature type="domain" description="PAS" evidence="10">
    <location>
        <begin position="7"/>
        <end position="65"/>
    </location>
</feature>
<dbReference type="InterPro" id="IPR000700">
    <property type="entry name" value="PAS-assoc_C"/>
</dbReference>
<keyword evidence="4" id="KW-0805">Transcription regulation</keyword>
<accession>A0AAU0USA7</accession>
<dbReference type="Gene3D" id="3.30.450.20">
    <property type="entry name" value="PAS domain"/>
    <property type="match status" value="1"/>
</dbReference>
<dbReference type="InterPro" id="IPR030828">
    <property type="entry name" value="HTH_TyrR"/>
</dbReference>
<keyword evidence="2" id="KW-0058">Aromatic hydrocarbons catabolism</keyword>
<reference evidence="12 13" key="1">
    <citation type="submission" date="2023-04" db="EMBL/GenBank/DDBJ databases">
        <authorList>
            <person name="Hsu D."/>
        </authorList>
    </citation>
    <scope>NUCLEOTIDE SEQUENCE [LARGE SCALE GENOMIC DNA]</scope>
    <source>
        <strain evidence="12 13">MK1</strain>
    </source>
</reference>
<keyword evidence="8" id="KW-0175">Coiled coil</keyword>
<dbReference type="AlphaFoldDB" id="A0AAU0USA7"/>
<dbReference type="InterPro" id="IPR025662">
    <property type="entry name" value="Sigma_54_int_dom_ATP-bd_1"/>
</dbReference>
<dbReference type="InterPro" id="IPR027417">
    <property type="entry name" value="P-loop_NTPase"/>
</dbReference>
<dbReference type="PROSITE" id="PS50112">
    <property type="entry name" value="PAS"/>
    <property type="match status" value="1"/>
</dbReference>
<gene>
    <name evidence="12" type="ORF">MFMK1_001963</name>
</gene>
<keyword evidence="3" id="KW-0067">ATP-binding</keyword>
<feature type="domain" description="PAC" evidence="11">
    <location>
        <begin position="74"/>
        <end position="126"/>
    </location>
</feature>
<evidence type="ECO:0000313" key="12">
    <source>
        <dbReference type="EMBL" id="WRO22138.1"/>
    </source>
</evidence>
<dbReference type="NCBIfam" id="TIGR00229">
    <property type="entry name" value="sensory_box"/>
    <property type="match status" value="1"/>
</dbReference>
<evidence type="ECO:0000256" key="1">
    <source>
        <dbReference type="ARBA" id="ARBA00022741"/>
    </source>
</evidence>
<dbReference type="SMART" id="SM00382">
    <property type="entry name" value="AAA"/>
    <property type="match status" value="1"/>
</dbReference>